<gene>
    <name evidence="1" type="ORF">BaRGS_00002533</name>
</gene>
<dbReference type="Proteomes" id="UP001519460">
    <property type="component" value="Unassembled WGS sequence"/>
</dbReference>
<reference evidence="1 2" key="1">
    <citation type="journal article" date="2023" name="Sci. Data">
        <title>Genome assembly of the Korean intertidal mud-creeper Batillaria attramentaria.</title>
        <authorList>
            <person name="Patra A.K."/>
            <person name="Ho P.T."/>
            <person name="Jun S."/>
            <person name="Lee S.J."/>
            <person name="Kim Y."/>
            <person name="Won Y.J."/>
        </authorList>
    </citation>
    <scope>NUCLEOTIDE SEQUENCE [LARGE SCALE GENOMIC DNA]</scope>
    <source>
        <strain evidence="1">Wonlab-2016</strain>
    </source>
</reference>
<evidence type="ECO:0000313" key="1">
    <source>
        <dbReference type="EMBL" id="KAK7506421.1"/>
    </source>
</evidence>
<name>A0ABD0M4G7_9CAEN</name>
<comment type="caution">
    <text evidence="1">The sequence shown here is derived from an EMBL/GenBank/DDBJ whole genome shotgun (WGS) entry which is preliminary data.</text>
</comment>
<keyword evidence="2" id="KW-1185">Reference proteome</keyword>
<organism evidence="1 2">
    <name type="scientific">Batillaria attramentaria</name>
    <dbReference type="NCBI Taxonomy" id="370345"/>
    <lineage>
        <taxon>Eukaryota</taxon>
        <taxon>Metazoa</taxon>
        <taxon>Spiralia</taxon>
        <taxon>Lophotrochozoa</taxon>
        <taxon>Mollusca</taxon>
        <taxon>Gastropoda</taxon>
        <taxon>Caenogastropoda</taxon>
        <taxon>Sorbeoconcha</taxon>
        <taxon>Cerithioidea</taxon>
        <taxon>Batillariidae</taxon>
        <taxon>Batillaria</taxon>
    </lineage>
</organism>
<sequence length="79" mass="9038">MLHIDVFETYTITRCVTDAHTHYQEVDLNVDHKLETVYRLRPVGVSPETDNFKGERCVQEAGYHPATESPLGIAEHAER</sequence>
<dbReference type="AlphaFoldDB" id="A0ABD0M4G7"/>
<protein>
    <submittedName>
        <fullName evidence="1">Uncharacterized protein</fullName>
    </submittedName>
</protein>
<accession>A0ABD0M4G7</accession>
<evidence type="ECO:0000313" key="2">
    <source>
        <dbReference type="Proteomes" id="UP001519460"/>
    </source>
</evidence>
<dbReference type="EMBL" id="JACVVK020000007">
    <property type="protein sequence ID" value="KAK7506421.1"/>
    <property type="molecule type" value="Genomic_DNA"/>
</dbReference>
<proteinExistence type="predicted"/>